<name>A0ABV8EM26_9BACT</name>
<dbReference type="InterPro" id="IPR050313">
    <property type="entry name" value="Carb_Metab_HTH_regulators"/>
</dbReference>
<dbReference type="NCBIfam" id="NF040755">
    <property type="entry name" value="AgaR"/>
    <property type="match status" value="1"/>
</dbReference>
<protein>
    <submittedName>
        <fullName evidence="5">Transcriptional repressor AgaR</fullName>
    </submittedName>
</protein>
<dbReference type="RefSeq" id="WP_241290734.1">
    <property type="nucleotide sequence ID" value="NZ_JAKZGR010000001.1"/>
</dbReference>
<comment type="caution">
    <text evidence="5">The sequence shown here is derived from an EMBL/GenBank/DDBJ whole genome shotgun (WGS) entry which is preliminary data.</text>
</comment>
<dbReference type="Proteomes" id="UP001595766">
    <property type="component" value="Unassembled WGS sequence"/>
</dbReference>
<dbReference type="PROSITE" id="PS00894">
    <property type="entry name" value="HTH_DEOR_1"/>
    <property type="match status" value="1"/>
</dbReference>
<proteinExistence type="predicted"/>
<dbReference type="SUPFAM" id="SSF100950">
    <property type="entry name" value="NagB/RpiA/CoA transferase-like"/>
    <property type="match status" value="1"/>
</dbReference>
<dbReference type="InterPro" id="IPR037171">
    <property type="entry name" value="NagB/RpiA_transferase-like"/>
</dbReference>
<gene>
    <name evidence="5" type="primary">agaR</name>
    <name evidence="5" type="ORF">ACFOUP_07305</name>
</gene>
<keyword evidence="3" id="KW-0804">Transcription</keyword>
<dbReference type="SMART" id="SM00420">
    <property type="entry name" value="HTH_DEOR"/>
    <property type="match status" value="1"/>
</dbReference>
<dbReference type="SMART" id="SM01134">
    <property type="entry name" value="DeoRC"/>
    <property type="match status" value="1"/>
</dbReference>
<dbReference type="PROSITE" id="PS51000">
    <property type="entry name" value="HTH_DEOR_2"/>
    <property type="match status" value="1"/>
</dbReference>
<organism evidence="5 6">
    <name type="scientific">Belliella kenyensis</name>
    <dbReference type="NCBI Taxonomy" id="1472724"/>
    <lineage>
        <taxon>Bacteria</taxon>
        <taxon>Pseudomonadati</taxon>
        <taxon>Bacteroidota</taxon>
        <taxon>Cytophagia</taxon>
        <taxon>Cytophagales</taxon>
        <taxon>Cyclobacteriaceae</taxon>
        <taxon>Belliella</taxon>
    </lineage>
</organism>
<evidence type="ECO:0000256" key="1">
    <source>
        <dbReference type="ARBA" id="ARBA00023015"/>
    </source>
</evidence>
<dbReference type="Gene3D" id="3.40.50.1360">
    <property type="match status" value="1"/>
</dbReference>
<dbReference type="InterPro" id="IPR018356">
    <property type="entry name" value="Tscrpt_reg_HTH_DeoR_CS"/>
</dbReference>
<dbReference type="InterPro" id="IPR047779">
    <property type="entry name" value="AgaR-like"/>
</dbReference>
<dbReference type="InterPro" id="IPR036390">
    <property type="entry name" value="WH_DNA-bd_sf"/>
</dbReference>
<sequence length="253" mass="27996">MKKTALRRSKILEELESSGQVNVAELSKEFQVSEVTIRNDLANLERNKLLVRAHGGAFKTNTLAVHVAERKKTNLEAKKAIGRAAAELIVEGDSIILDSGTTTLEVSKNIGNFERLSVISNALDIINNLASSENIEVIVPGGFLRKFSMSLVGPLAEKNFKQVHCNKLFLGVDGFKSDHGIYTYNMEEAYLNQLMIEVAEEVIVVADSSKFKKIGFAFIAGFSKIHKVITDNGIEEEFIKMLQRNNVEVIIAN</sequence>
<dbReference type="InterPro" id="IPR001034">
    <property type="entry name" value="DeoR_HTH"/>
</dbReference>
<dbReference type="Pfam" id="PF08220">
    <property type="entry name" value="HTH_DeoR"/>
    <property type="match status" value="1"/>
</dbReference>
<evidence type="ECO:0000256" key="3">
    <source>
        <dbReference type="ARBA" id="ARBA00023163"/>
    </source>
</evidence>
<accession>A0ABV8EM26</accession>
<dbReference type="Gene3D" id="1.10.10.10">
    <property type="entry name" value="Winged helix-like DNA-binding domain superfamily/Winged helix DNA-binding domain"/>
    <property type="match status" value="1"/>
</dbReference>
<dbReference type="InterPro" id="IPR014036">
    <property type="entry name" value="DeoR-like_C"/>
</dbReference>
<dbReference type="PANTHER" id="PTHR30363:SF44">
    <property type="entry name" value="AGA OPERON TRANSCRIPTIONAL REPRESSOR-RELATED"/>
    <property type="match status" value="1"/>
</dbReference>
<keyword evidence="6" id="KW-1185">Reference proteome</keyword>
<keyword evidence="1" id="KW-0805">Transcription regulation</keyword>
<dbReference type="PANTHER" id="PTHR30363">
    <property type="entry name" value="HTH-TYPE TRANSCRIPTIONAL REGULATOR SRLR-RELATED"/>
    <property type="match status" value="1"/>
</dbReference>
<dbReference type="InterPro" id="IPR036388">
    <property type="entry name" value="WH-like_DNA-bd_sf"/>
</dbReference>
<keyword evidence="2" id="KW-0238">DNA-binding</keyword>
<dbReference type="Pfam" id="PF00455">
    <property type="entry name" value="DeoRC"/>
    <property type="match status" value="1"/>
</dbReference>
<evidence type="ECO:0000259" key="4">
    <source>
        <dbReference type="PROSITE" id="PS51000"/>
    </source>
</evidence>
<evidence type="ECO:0000313" key="6">
    <source>
        <dbReference type="Proteomes" id="UP001595766"/>
    </source>
</evidence>
<reference evidence="6" key="1">
    <citation type="journal article" date="2019" name="Int. J. Syst. Evol. Microbiol.">
        <title>The Global Catalogue of Microorganisms (GCM) 10K type strain sequencing project: providing services to taxonomists for standard genome sequencing and annotation.</title>
        <authorList>
            <consortium name="The Broad Institute Genomics Platform"/>
            <consortium name="The Broad Institute Genome Sequencing Center for Infectious Disease"/>
            <person name="Wu L."/>
            <person name="Ma J."/>
        </authorList>
    </citation>
    <scope>NUCLEOTIDE SEQUENCE [LARGE SCALE GENOMIC DNA]</scope>
    <source>
        <strain evidence="6">CECT 8551</strain>
    </source>
</reference>
<dbReference type="EMBL" id="JBHSAV010000023">
    <property type="protein sequence ID" value="MFC3976178.1"/>
    <property type="molecule type" value="Genomic_DNA"/>
</dbReference>
<evidence type="ECO:0000256" key="2">
    <source>
        <dbReference type="ARBA" id="ARBA00023125"/>
    </source>
</evidence>
<dbReference type="SUPFAM" id="SSF46785">
    <property type="entry name" value="Winged helix' DNA-binding domain"/>
    <property type="match status" value="1"/>
</dbReference>
<dbReference type="PRINTS" id="PR00037">
    <property type="entry name" value="HTHLACR"/>
</dbReference>
<feature type="domain" description="HTH deoR-type" evidence="4">
    <location>
        <begin position="4"/>
        <end position="59"/>
    </location>
</feature>
<evidence type="ECO:0000313" key="5">
    <source>
        <dbReference type="EMBL" id="MFC3976178.1"/>
    </source>
</evidence>